<keyword evidence="1" id="KW-0175">Coiled coil</keyword>
<dbReference type="InterPro" id="IPR001387">
    <property type="entry name" value="Cro/C1-type_HTH"/>
</dbReference>
<protein>
    <recommendedName>
        <fullName evidence="5">Helix-turn-helix domain-containing protein</fullName>
    </recommendedName>
</protein>
<gene>
    <name evidence="3" type="ORF">GGD90_002908</name>
</gene>
<reference evidence="3 4" key="1">
    <citation type="submission" date="2020-08" db="EMBL/GenBank/DDBJ databases">
        <title>Genome sequencing of Purple Non-Sulfur Bacteria from various extreme environments.</title>
        <authorList>
            <person name="Mayer M."/>
        </authorList>
    </citation>
    <scope>NUCLEOTIDE SEQUENCE [LARGE SCALE GENOMIC DNA]</scope>
    <source>
        <strain evidence="3 4">2761</strain>
    </source>
</reference>
<sequence length="249" mass="27877">MEAFGMATTKHSRPAQKRKPGRAPVSISRKTEWASWMQGAHPEWFWSDEAKRYARAFNGVLPMWLVHAEPWREVTAERFKAMRSELLQLSVAQCAAYLCVSQAAVKRWESGEEGVPVAAFEALRQQSESVFCRMSHQQWDGWFIERQTGELVSPDVGKLALKPAELNALPMLYGELSMLRNDNAQKAARIDELEAENAALRAGLAVKAVAAELSDMQERIGEMLRSLHTADIVPFPVASDQPLLRKAAS</sequence>
<dbReference type="OrthoDB" id="8795439at2"/>
<dbReference type="Gene3D" id="1.10.260.40">
    <property type="entry name" value="lambda repressor-like DNA-binding domains"/>
    <property type="match status" value="1"/>
</dbReference>
<evidence type="ECO:0008006" key="5">
    <source>
        <dbReference type="Google" id="ProtNLM"/>
    </source>
</evidence>
<dbReference type="GO" id="GO:0003677">
    <property type="term" value="F:DNA binding"/>
    <property type="evidence" value="ECO:0007669"/>
    <property type="project" value="InterPro"/>
</dbReference>
<feature type="compositionally biased region" description="Basic residues" evidence="2">
    <location>
        <begin position="10"/>
        <end position="21"/>
    </location>
</feature>
<name>A0A840G9K3_RHOTE</name>
<dbReference type="Proteomes" id="UP000587070">
    <property type="component" value="Unassembled WGS sequence"/>
</dbReference>
<keyword evidence="4" id="KW-1185">Reference proteome</keyword>
<evidence type="ECO:0000256" key="2">
    <source>
        <dbReference type="SAM" id="MobiDB-lite"/>
    </source>
</evidence>
<dbReference type="CDD" id="cd00093">
    <property type="entry name" value="HTH_XRE"/>
    <property type="match status" value="1"/>
</dbReference>
<dbReference type="SUPFAM" id="SSF47413">
    <property type="entry name" value="lambda repressor-like DNA-binding domains"/>
    <property type="match status" value="1"/>
</dbReference>
<dbReference type="EMBL" id="JACIGE010000011">
    <property type="protein sequence ID" value="MBB4248516.1"/>
    <property type="molecule type" value="Genomic_DNA"/>
</dbReference>
<evidence type="ECO:0000313" key="3">
    <source>
        <dbReference type="EMBL" id="MBB4248516.1"/>
    </source>
</evidence>
<proteinExistence type="predicted"/>
<organism evidence="3 4">
    <name type="scientific">Rhodocyclus tenuis</name>
    <name type="common">Rhodospirillum tenue</name>
    <dbReference type="NCBI Taxonomy" id="1066"/>
    <lineage>
        <taxon>Bacteria</taxon>
        <taxon>Pseudomonadati</taxon>
        <taxon>Pseudomonadota</taxon>
        <taxon>Betaproteobacteria</taxon>
        <taxon>Rhodocyclales</taxon>
        <taxon>Rhodocyclaceae</taxon>
        <taxon>Rhodocyclus</taxon>
    </lineage>
</organism>
<comment type="caution">
    <text evidence="3">The sequence shown here is derived from an EMBL/GenBank/DDBJ whole genome shotgun (WGS) entry which is preliminary data.</text>
</comment>
<dbReference type="RefSeq" id="WP_153116337.1">
    <property type="nucleotide sequence ID" value="NZ_JACIGE010000011.1"/>
</dbReference>
<dbReference type="AlphaFoldDB" id="A0A840G9K3"/>
<feature type="coiled-coil region" evidence="1">
    <location>
        <begin position="176"/>
        <end position="203"/>
    </location>
</feature>
<accession>A0A840G9K3</accession>
<evidence type="ECO:0000313" key="4">
    <source>
        <dbReference type="Proteomes" id="UP000587070"/>
    </source>
</evidence>
<evidence type="ECO:0000256" key="1">
    <source>
        <dbReference type="SAM" id="Coils"/>
    </source>
</evidence>
<dbReference type="InterPro" id="IPR010982">
    <property type="entry name" value="Lambda_DNA-bd_dom_sf"/>
</dbReference>
<feature type="region of interest" description="Disordered" evidence="2">
    <location>
        <begin position="1"/>
        <end position="24"/>
    </location>
</feature>